<dbReference type="PANTHER" id="PTHR43004">
    <property type="entry name" value="TRK SYSTEM POTASSIUM UPTAKE PROTEIN"/>
    <property type="match status" value="1"/>
</dbReference>
<keyword evidence="3" id="KW-0274">FAD</keyword>
<dbReference type="PRINTS" id="PR00420">
    <property type="entry name" value="RNGMNOXGNASE"/>
</dbReference>
<dbReference type="GO" id="GO:0016709">
    <property type="term" value="F:oxidoreductase activity, acting on paired donors, with incorporation or reduction of molecular oxygen, NAD(P)H as one donor, and incorporation of one atom of oxygen"/>
    <property type="evidence" value="ECO:0007669"/>
    <property type="project" value="UniProtKB-ARBA"/>
</dbReference>
<accession>A0AAU2H1H7</accession>
<dbReference type="GO" id="GO:0071949">
    <property type="term" value="F:FAD binding"/>
    <property type="evidence" value="ECO:0007669"/>
    <property type="project" value="InterPro"/>
</dbReference>
<feature type="domain" description="FAD-binding" evidence="4">
    <location>
        <begin position="16"/>
        <end position="360"/>
    </location>
</feature>
<dbReference type="Gene3D" id="3.50.50.60">
    <property type="entry name" value="FAD/NAD(P)-binding domain"/>
    <property type="match status" value="1"/>
</dbReference>
<evidence type="ECO:0000256" key="1">
    <source>
        <dbReference type="ARBA" id="ARBA00001974"/>
    </source>
</evidence>
<sequence length="488" mass="52024">MALNSVKDSLPAPATTDVLVVGAGPAGLVLAIELARRGIDAVLVEKGPALFPGSRGKGLQPRTQEVLHDLGLADAVRRASRTYPRMLAWEGPDGTTRGREWDMIERSEPTGQSPYADAVLIGQAHLQALLHDRLVRLGGRLVLDTELTGIEQDADSVTAHFAGAPDIRARYLVGTDGGRSTVRRLLDITMAGETVDPKPLLVADVILTENAFPDDRNWHAWTTHPDGGAVLCPLPGTEQLFQLVAQYTDPATVPDATDEGVRKLLAARTAVSSEQIAEVVWASDFQPRAALADRYRSGRVFLAGDAAHIHSPAGAQGLNTSVQDAYNLGWKLGQVLKHGALDALLDTYEAERQPVAAGVLGVSTRLHREALLGQANSRGDEVKGLGIGYRGGPLAEGRAGALEAGDRAPDGTLPEGRLFDLFQGAHFTLLAFDAAPPALDTPQVHVYEMSPYETYGTGLFLVRPDGYVGWAGETPEGLTEYLERTGAL</sequence>
<reference evidence="5" key="1">
    <citation type="submission" date="2022-10" db="EMBL/GenBank/DDBJ databases">
        <title>The complete genomes of actinobacterial strains from the NBC collection.</title>
        <authorList>
            <person name="Joergensen T.S."/>
            <person name="Alvarez Arevalo M."/>
            <person name="Sterndorff E.B."/>
            <person name="Faurdal D."/>
            <person name="Vuksanovic O."/>
            <person name="Mourched A.-S."/>
            <person name="Charusanti P."/>
            <person name="Shaw S."/>
            <person name="Blin K."/>
            <person name="Weber T."/>
        </authorList>
    </citation>
    <scope>NUCLEOTIDE SEQUENCE</scope>
    <source>
        <strain evidence="5">NBC_00060</strain>
    </source>
</reference>
<evidence type="ECO:0000256" key="2">
    <source>
        <dbReference type="ARBA" id="ARBA00022630"/>
    </source>
</evidence>
<keyword evidence="5" id="KW-0503">Monooxygenase</keyword>
<organism evidence="5">
    <name type="scientific">Streptomyces sp. NBC_00060</name>
    <dbReference type="NCBI Taxonomy" id="2975636"/>
    <lineage>
        <taxon>Bacteria</taxon>
        <taxon>Bacillati</taxon>
        <taxon>Actinomycetota</taxon>
        <taxon>Actinomycetes</taxon>
        <taxon>Kitasatosporales</taxon>
        <taxon>Streptomycetaceae</taxon>
        <taxon>Streptomyces</taxon>
    </lineage>
</organism>
<evidence type="ECO:0000313" key="5">
    <source>
        <dbReference type="EMBL" id="WTU40748.1"/>
    </source>
</evidence>
<evidence type="ECO:0000259" key="4">
    <source>
        <dbReference type="Pfam" id="PF01494"/>
    </source>
</evidence>
<comment type="cofactor">
    <cofactor evidence="1">
        <name>FAD</name>
        <dbReference type="ChEBI" id="CHEBI:57692"/>
    </cofactor>
</comment>
<dbReference type="Gene3D" id="3.40.30.120">
    <property type="match status" value="1"/>
</dbReference>
<dbReference type="PANTHER" id="PTHR43004:SF19">
    <property type="entry name" value="BINDING MONOOXYGENASE, PUTATIVE (JCVI)-RELATED"/>
    <property type="match status" value="1"/>
</dbReference>
<dbReference type="EMBL" id="CP108253">
    <property type="protein sequence ID" value="WTU40748.1"/>
    <property type="molecule type" value="Genomic_DNA"/>
</dbReference>
<dbReference type="InterPro" id="IPR036188">
    <property type="entry name" value="FAD/NAD-bd_sf"/>
</dbReference>
<evidence type="ECO:0000256" key="3">
    <source>
        <dbReference type="ARBA" id="ARBA00022827"/>
    </source>
</evidence>
<dbReference type="AlphaFoldDB" id="A0AAU2H1H7"/>
<gene>
    <name evidence="5" type="ORF">OHV25_14670</name>
</gene>
<dbReference type="Gene3D" id="3.30.70.2450">
    <property type="match status" value="1"/>
</dbReference>
<keyword evidence="5" id="KW-0560">Oxidoreductase</keyword>
<protein>
    <submittedName>
        <fullName evidence="5">FAD-dependent monooxygenase</fullName>
    </submittedName>
</protein>
<dbReference type="InterPro" id="IPR002938">
    <property type="entry name" value="FAD-bd"/>
</dbReference>
<keyword evidence="2" id="KW-0285">Flavoprotein</keyword>
<dbReference type="NCBIfam" id="NF004832">
    <property type="entry name" value="PRK06184.1"/>
    <property type="match status" value="1"/>
</dbReference>
<name>A0AAU2H1H7_9ACTN</name>
<dbReference type="Pfam" id="PF21274">
    <property type="entry name" value="Rng_hyd_C"/>
    <property type="match status" value="1"/>
</dbReference>
<dbReference type="InterPro" id="IPR050641">
    <property type="entry name" value="RIFMO-like"/>
</dbReference>
<dbReference type="Pfam" id="PF01494">
    <property type="entry name" value="FAD_binding_3"/>
    <property type="match status" value="1"/>
</dbReference>
<proteinExistence type="predicted"/>
<dbReference type="SUPFAM" id="SSF51905">
    <property type="entry name" value="FAD/NAD(P)-binding domain"/>
    <property type="match status" value="1"/>
</dbReference>